<dbReference type="PANTHER" id="PTHR43747">
    <property type="entry name" value="FAD-BINDING PROTEIN"/>
    <property type="match status" value="1"/>
</dbReference>
<dbReference type="Pfam" id="PF04820">
    <property type="entry name" value="Trp_halogenase"/>
    <property type="match status" value="1"/>
</dbReference>
<evidence type="ECO:0000256" key="1">
    <source>
        <dbReference type="ARBA" id="ARBA00038396"/>
    </source>
</evidence>
<dbReference type="GO" id="GO:0004497">
    <property type="term" value="F:monooxygenase activity"/>
    <property type="evidence" value="ECO:0007669"/>
    <property type="project" value="InterPro"/>
</dbReference>
<dbReference type="InterPro" id="IPR036188">
    <property type="entry name" value="FAD/NAD-bd_sf"/>
</dbReference>
<evidence type="ECO:0000313" key="4">
    <source>
        <dbReference type="Proteomes" id="UP000186455"/>
    </source>
</evidence>
<dbReference type="EMBL" id="LFBV01000006">
    <property type="protein sequence ID" value="OKH92601.1"/>
    <property type="molecule type" value="Genomic_DNA"/>
</dbReference>
<dbReference type="SUPFAM" id="SSF51905">
    <property type="entry name" value="FAD/NAD(P)-binding domain"/>
    <property type="match status" value="1"/>
</dbReference>
<dbReference type="RefSeq" id="WP_073792210.1">
    <property type="nucleotide sequence ID" value="NZ_LFBV01000006.1"/>
</dbReference>
<proteinExistence type="inferred from homology"/>
<feature type="compositionally biased region" description="Low complexity" evidence="2">
    <location>
        <begin position="599"/>
        <end position="624"/>
    </location>
</feature>
<accession>A0A1Q4V469</accession>
<name>A0A1Q4V469_9ACTN</name>
<reference evidence="3 4" key="1">
    <citation type="submission" date="2015-06" db="EMBL/GenBank/DDBJ databases">
        <title>Cloning and characterization of the uncialamcin biosynthetic gene cluster.</title>
        <authorList>
            <person name="Yan X."/>
            <person name="Huang T."/>
            <person name="Ge H."/>
            <person name="Shen B."/>
        </authorList>
    </citation>
    <scope>NUCLEOTIDE SEQUENCE [LARGE SCALE GENOMIC DNA]</scope>
    <source>
        <strain evidence="3 4">DCA2648</strain>
    </source>
</reference>
<dbReference type="Proteomes" id="UP000186455">
    <property type="component" value="Unassembled WGS sequence"/>
</dbReference>
<protein>
    <recommendedName>
        <fullName evidence="5">Tryptophan halogenase</fullName>
    </recommendedName>
</protein>
<dbReference type="PANTHER" id="PTHR43747:SF4">
    <property type="entry name" value="FLAVIN-DEPENDENT TRYPTOPHAN HALOGENASE"/>
    <property type="match status" value="1"/>
</dbReference>
<feature type="compositionally biased region" description="Gly residues" evidence="2">
    <location>
        <begin position="625"/>
        <end position="647"/>
    </location>
</feature>
<keyword evidence="4" id="KW-1185">Reference proteome</keyword>
<feature type="region of interest" description="Disordered" evidence="2">
    <location>
        <begin position="61"/>
        <end position="84"/>
    </location>
</feature>
<comment type="similarity">
    <text evidence="1">Belongs to the flavin-dependent halogenase family. Bacterial tryptophan halogenase subfamily.</text>
</comment>
<evidence type="ECO:0008006" key="5">
    <source>
        <dbReference type="Google" id="ProtNLM"/>
    </source>
</evidence>
<dbReference type="InterPro" id="IPR050816">
    <property type="entry name" value="Flavin-dep_Halogenase_NPB"/>
</dbReference>
<sequence>MASQDGGTPHETGTGGDFAGDLRGFLGSLPRGDADAVLGWFGGSPATGPGEGLTPELTALFEDGEGGPRDAGIDPASRPRQGDPRAVRRVGVIGGGTAGYLTALALRAKRPWLEVTLVEAKGIPIIGVGEATTPSMVPFLHHYLGIDPQELYEAVAPTWKLGIRFDWGGKPGGFMAPFDWGSNSVGVLGSLATQDDINAFTFQSLLMERDRAPVFRSGDDGRLSLMKHLPFAYHLDNARFVRYLTELAERRGVGHIDAKIDEVVLGADGWVDHLVTDGGERLDFDLYVDCSGFRSLLLGKALDSPYVSFADSLFTDRAVTAIVPHHGRIKPYTRATTMDAGWCWTIPTRDDDHVGYVHSSGFISVEEATAELQRLYPEAHTFRTVHFRSGRHEEAWIGNVMAIGNSYAFVEPLESSGLMMITLGILSLVGSLPGSWDEPCPRKVVNAALAKKWDEIRWFLAMHYRFNTRKDTDFWRACRADTDVSGLEALLEVFAGGAPLRFRDPVVRGFLESTAPTFYGLDGVDCLLLGQGHPTRLLPMTEPVDAWRARKAAADVLVDRALTAAEALAAFDQDPRLNAQLVGDPDSWVVRTGTNRLVSADPDAPAARGSAADGPADGAAVDGASGEGASGGALAGTGSSRGDGTDG</sequence>
<feature type="region of interest" description="Disordered" evidence="2">
    <location>
        <begin position="598"/>
        <end position="647"/>
    </location>
</feature>
<dbReference type="AlphaFoldDB" id="A0A1Q4V469"/>
<organism evidence="3 4">
    <name type="scientific">Streptomyces uncialis</name>
    <dbReference type="NCBI Taxonomy" id="1048205"/>
    <lineage>
        <taxon>Bacteria</taxon>
        <taxon>Bacillati</taxon>
        <taxon>Actinomycetota</taxon>
        <taxon>Actinomycetes</taxon>
        <taxon>Kitasatosporales</taxon>
        <taxon>Streptomycetaceae</taxon>
        <taxon>Streptomyces</taxon>
    </lineage>
</organism>
<evidence type="ECO:0000313" key="3">
    <source>
        <dbReference type="EMBL" id="OKH92601.1"/>
    </source>
</evidence>
<dbReference type="STRING" id="1048205.AB852_23445"/>
<comment type="caution">
    <text evidence="3">The sequence shown here is derived from an EMBL/GenBank/DDBJ whole genome shotgun (WGS) entry which is preliminary data.</text>
</comment>
<dbReference type="Gene3D" id="3.50.50.60">
    <property type="entry name" value="FAD/NAD(P)-binding domain"/>
    <property type="match status" value="1"/>
</dbReference>
<evidence type="ECO:0000256" key="2">
    <source>
        <dbReference type="SAM" id="MobiDB-lite"/>
    </source>
</evidence>
<dbReference type="InterPro" id="IPR006905">
    <property type="entry name" value="Flavin_halogenase"/>
</dbReference>
<gene>
    <name evidence="3" type="ORF">AB852_23445</name>
</gene>